<proteinExistence type="predicted"/>
<keyword evidence="1" id="KW-0805">Transcription regulation</keyword>
<feature type="domain" description="Putative zinc-finger" evidence="4">
    <location>
        <begin position="7"/>
        <end position="36"/>
    </location>
</feature>
<sequence length="299" mass="31649">MTSHFGAWISAYVDGQLPPAKAERLESHLVVCEDCARELSDERRARSMLLAARDIAPGPDLAARILAGASPAPPTQPAPRRACHPDLRPDTDGRAFPALTGDLRHRRRAWRWAAASVAVVGLGVVGLSELGRPPLVNPDPERVSALGTLGLAPVPGVVGISATTGSATILADLARGGWVVPARLPDGVSLASHRHEQDVLELDLDTPAGPVVVVERRGTLAAELAQYTAVSVAGRTVYVLTSEPWHVATQVGDVVVEIYAPDDDGPALDVLASLEDDERSPLVARVARGWSVLTQEFSR</sequence>
<dbReference type="EMBL" id="JACZDF010000002">
    <property type="protein sequence ID" value="MBD9698996.1"/>
    <property type="molecule type" value="Genomic_DNA"/>
</dbReference>
<gene>
    <name evidence="5" type="ORF">IGS67_05730</name>
</gene>
<accession>A0ABR9DRI2</accession>
<evidence type="ECO:0000256" key="1">
    <source>
        <dbReference type="ARBA" id="ARBA00023015"/>
    </source>
</evidence>
<dbReference type="Gene3D" id="1.10.10.1320">
    <property type="entry name" value="Anti-sigma factor, zinc-finger domain"/>
    <property type="match status" value="1"/>
</dbReference>
<evidence type="ECO:0000313" key="5">
    <source>
        <dbReference type="EMBL" id="MBD9698996.1"/>
    </source>
</evidence>
<dbReference type="Proteomes" id="UP000642107">
    <property type="component" value="Unassembled WGS sequence"/>
</dbReference>
<evidence type="ECO:0000256" key="3">
    <source>
        <dbReference type="SAM" id="MobiDB-lite"/>
    </source>
</evidence>
<keyword evidence="6" id="KW-1185">Reference proteome</keyword>
<organism evidence="5 6">
    <name type="scientific">Flavimobilis rhizosphaerae</name>
    <dbReference type="NCBI Taxonomy" id="2775421"/>
    <lineage>
        <taxon>Bacteria</taxon>
        <taxon>Bacillati</taxon>
        <taxon>Actinomycetota</taxon>
        <taxon>Actinomycetes</taxon>
        <taxon>Micrococcales</taxon>
        <taxon>Jonesiaceae</taxon>
        <taxon>Flavimobilis</taxon>
    </lineage>
</organism>
<evidence type="ECO:0000259" key="4">
    <source>
        <dbReference type="Pfam" id="PF13490"/>
    </source>
</evidence>
<feature type="region of interest" description="Disordered" evidence="3">
    <location>
        <begin position="68"/>
        <end position="95"/>
    </location>
</feature>
<dbReference type="InterPro" id="IPR041916">
    <property type="entry name" value="Anti_sigma_zinc_sf"/>
</dbReference>
<protein>
    <submittedName>
        <fullName evidence="5">Zf-HC2 domain-containing protein</fullName>
    </submittedName>
</protein>
<reference evidence="5 6" key="1">
    <citation type="submission" date="2020-09" db="EMBL/GenBank/DDBJ databases">
        <title>Flavimobilis rhizosphaerae sp. nov., isolated from rhizosphere soil of Spartina alterniflora.</title>
        <authorList>
            <person name="Hanqin C."/>
        </authorList>
    </citation>
    <scope>NUCLEOTIDE SEQUENCE [LARGE SCALE GENOMIC DNA]</scope>
    <source>
        <strain evidence="5 6">GY 10621</strain>
    </source>
</reference>
<name>A0ABR9DRI2_9MICO</name>
<dbReference type="RefSeq" id="WP_192278712.1">
    <property type="nucleotide sequence ID" value="NZ_JACZDF010000002.1"/>
</dbReference>
<keyword evidence="2" id="KW-0804">Transcription</keyword>
<evidence type="ECO:0000256" key="2">
    <source>
        <dbReference type="ARBA" id="ARBA00023163"/>
    </source>
</evidence>
<dbReference type="InterPro" id="IPR027383">
    <property type="entry name" value="Znf_put"/>
</dbReference>
<comment type="caution">
    <text evidence="5">The sequence shown here is derived from an EMBL/GenBank/DDBJ whole genome shotgun (WGS) entry which is preliminary data.</text>
</comment>
<evidence type="ECO:0000313" key="6">
    <source>
        <dbReference type="Proteomes" id="UP000642107"/>
    </source>
</evidence>
<feature type="compositionally biased region" description="Basic and acidic residues" evidence="3">
    <location>
        <begin position="83"/>
        <end position="93"/>
    </location>
</feature>
<dbReference type="Pfam" id="PF13490">
    <property type="entry name" value="zf-HC2"/>
    <property type="match status" value="1"/>
</dbReference>